<dbReference type="Proteomes" id="UP000256763">
    <property type="component" value="Unassembled WGS sequence"/>
</dbReference>
<evidence type="ECO:0000313" key="2">
    <source>
        <dbReference type="EMBL" id="RFA38809.1"/>
    </source>
</evidence>
<reference evidence="3" key="1">
    <citation type="submission" date="2017-05" db="EMBL/GenBank/DDBJ databases">
        <authorList>
            <person name="Sharma S."/>
            <person name="Sidhu C."/>
            <person name="Pinnaka A.K."/>
        </authorList>
    </citation>
    <scope>NUCLEOTIDE SEQUENCE [LARGE SCALE GENOMIC DNA]</scope>
    <source>
        <strain evidence="3">AK93</strain>
    </source>
</reference>
<dbReference type="EMBL" id="NFZW01000002">
    <property type="protein sequence ID" value="RFA38809.1"/>
    <property type="molecule type" value="Genomic_DNA"/>
</dbReference>
<sequence length="249" mass="28435">MLGRQRYSGQGMITLRNWYLTPVGRLLESVERHALERRMDALSGAALLQLGGFGSVPRLPANTARQWLIEPLEEGSADCRSLFEQLPFQSNSIDIVVLVHALEYSEEPQTVLREAERVLAPDGTLLMLGFNPWSSWGVTRAWRGHPNADGPWRGHYLSSGRARDWMGLLGLEVETVDYLYFRPPWNNWKAQERLQPLERFGALCLPWFSGVYLTTARKRVAGVTPLRPHWQKQRRLVGRGLAQPTSRNY</sequence>
<dbReference type="GO" id="GO:0008757">
    <property type="term" value="F:S-adenosylmethionine-dependent methyltransferase activity"/>
    <property type="evidence" value="ECO:0007669"/>
    <property type="project" value="InterPro"/>
</dbReference>
<evidence type="ECO:0000259" key="1">
    <source>
        <dbReference type="Pfam" id="PF08241"/>
    </source>
</evidence>
<dbReference type="InterPro" id="IPR013216">
    <property type="entry name" value="Methyltransf_11"/>
</dbReference>
<dbReference type="AlphaFoldDB" id="A0A3E0X1W4"/>
<dbReference type="InterPro" id="IPR029063">
    <property type="entry name" value="SAM-dependent_MTases_sf"/>
</dbReference>
<gene>
    <name evidence="2" type="ORF">CAL65_02555</name>
</gene>
<dbReference type="SUPFAM" id="SSF53335">
    <property type="entry name" value="S-adenosyl-L-methionine-dependent methyltransferases"/>
    <property type="match status" value="1"/>
</dbReference>
<keyword evidence="3" id="KW-1185">Reference proteome</keyword>
<proteinExistence type="predicted"/>
<organism evidence="2 3">
    <name type="scientific">Alkalilimnicola ehrlichii</name>
    <dbReference type="NCBI Taxonomy" id="351052"/>
    <lineage>
        <taxon>Bacteria</taxon>
        <taxon>Pseudomonadati</taxon>
        <taxon>Pseudomonadota</taxon>
        <taxon>Gammaproteobacteria</taxon>
        <taxon>Chromatiales</taxon>
        <taxon>Ectothiorhodospiraceae</taxon>
        <taxon>Alkalilimnicola</taxon>
    </lineage>
</organism>
<dbReference type="Gene3D" id="3.40.50.150">
    <property type="entry name" value="Vaccinia Virus protein VP39"/>
    <property type="match status" value="1"/>
</dbReference>
<evidence type="ECO:0000313" key="3">
    <source>
        <dbReference type="Proteomes" id="UP000256763"/>
    </source>
</evidence>
<comment type="caution">
    <text evidence="2">The sequence shown here is derived from an EMBL/GenBank/DDBJ whole genome shotgun (WGS) entry which is preliminary data.</text>
</comment>
<name>A0A3E0X1W4_9GAMM</name>
<accession>A0A3E0X1W4</accession>
<feature type="domain" description="Methyltransferase type 11" evidence="1">
    <location>
        <begin position="83"/>
        <end position="126"/>
    </location>
</feature>
<dbReference type="Pfam" id="PF08241">
    <property type="entry name" value="Methyltransf_11"/>
    <property type="match status" value="1"/>
</dbReference>
<protein>
    <recommendedName>
        <fullName evidence="1">Methyltransferase type 11 domain-containing protein</fullName>
    </recommendedName>
</protein>